<dbReference type="HOGENOM" id="CLU_2907625_0_0_1"/>
<protein>
    <submittedName>
        <fullName evidence="1">Uncharacterized protein</fullName>
    </submittedName>
</protein>
<name>A0A0D3F3V6_9ORYZ</name>
<keyword evidence="2" id="KW-1185">Reference proteome</keyword>
<evidence type="ECO:0000313" key="1">
    <source>
        <dbReference type="EnsemblPlants" id="OBART02G12930.1"/>
    </source>
</evidence>
<sequence length="62" mass="6783">MGTELDESQSSDMGTQNAAIVKTSALKNSLDDISDGLQKLRCVAHLDRAVDFSWNFQLLEAP</sequence>
<organism evidence="1">
    <name type="scientific">Oryza barthii</name>
    <dbReference type="NCBI Taxonomy" id="65489"/>
    <lineage>
        <taxon>Eukaryota</taxon>
        <taxon>Viridiplantae</taxon>
        <taxon>Streptophyta</taxon>
        <taxon>Embryophyta</taxon>
        <taxon>Tracheophyta</taxon>
        <taxon>Spermatophyta</taxon>
        <taxon>Magnoliopsida</taxon>
        <taxon>Liliopsida</taxon>
        <taxon>Poales</taxon>
        <taxon>Poaceae</taxon>
        <taxon>BOP clade</taxon>
        <taxon>Oryzoideae</taxon>
        <taxon>Oryzeae</taxon>
        <taxon>Oryzinae</taxon>
        <taxon>Oryza</taxon>
    </lineage>
</organism>
<dbReference type="Gramene" id="OBART02G12930.1">
    <property type="protein sequence ID" value="OBART02G12930.1"/>
    <property type="gene ID" value="OBART02G12930"/>
</dbReference>
<proteinExistence type="predicted"/>
<reference evidence="1" key="2">
    <citation type="submission" date="2015-03" db="UniProtKB">
        <authorList>
            <consortium name="EnsemblPlants"/>
        </authorList>
    </citation>
    <scope>IDENTIFICATION</scope>
</reference>
<reference evidence="1" key="1">
    <citation type="journal article" date="2009" name="Rice">
        <title>De Novo Next Generation Sequencing of Plant Genomes.</title>
        <authorList>
            <person name="Rounsley S."/>
            <person name="Marri P.R."/>
            <person name="Yu Y."/>
            <person name="He R."/>
            <person name="Sisneros N."/>
            <person name="Goicoechea J.L."/>
            <person name="Lee S.J."/>
            <person name="Angelova A."/>
            <person name="Kudrna D."/>
            <person name="Luo M."/>
            <person name="Affourtit J."/>
            <person name="Desany B."/>
            <person name="Knight J."/>
            <person name="Niazi F."/>
            <person name="Egholm M."/>
            <person name="Wing R.A."/>
        </authorList>
    </citation>
    <scope>NUCLEOTIDE SEQUENCE [LARGE SCALE GENOMIC DNA]</scope>
    <source>
        <strain evidence="1">cv. IRGC 105608</strain>
    </source>
</reference>
<evidence type="ECO:0000313" key="2">
    <source>
        <dbReference type="Proteomes" id="UP000026960"/>
    </source>
</evidence>
<dbReference type="AlphaFoldDB" id="A0A0D3F3V6"/>
<dbReference type="PaxDb" id="65489-OBART02G12930.1"/>
<dbReference type="EnsemblPlants" id="OBART02G12930.1">
    <property type="protein sequence ID" value="OBART02G12930.1"/>
    <property type="gene ID" value="OBART02G12930"/>
</dbReference>
<dbReference type="Proteomes" id="UP000026960">
    <property type="component" value="Chromosome 2"/>
</dbReference>
<accession>A0A0D3F3V6</accession>